<feature type="domain" description="Serine dehydratase-like alpha subunit" evidence="12">
    <location>
        <begin position="163"/>
        <end position="377"/>
    </location>
</feature>
<dbReference type="GO" id="GO:0080146">
    <property type="term" value="F:L-cysteine desulfhydrase activity"/>
    <property type="evidence" value="ECO:0007669"/>
    <property type="project" value="TreeGrafter"/>
</dbReference>
<comment type="subunit">
    <text evidence="3">Homotrimer.</text>
</comment>
<evidence type="ECO:0000256" key="5">
    <source>
        <dbReference type="ARBA" id="ARBA00015549"/>
    </source>
</evidence>
<protein>
    <recommendedName>
        <fullName evidence="5">L-cysteine desulfidase</fullName>
        <ecNumber evidence="4">4.4.1.28</ecNumber>
    </recommendedName>
    <alternativeName>
        <fullName evidence="10">L-cysteine desulfhydrase</fullName>
    </alternativeName>
</protein>
<evidence type="ECO:0000313" key="13">
    <source>
        <dbReference type="EMBL" id="AEF96313.1"/>
    </source>
</evidence>
<dbReference type="EC" id="4.4.1.28" evidence="4"/>
<dbReference type="PANTHER" id="PTHR30501">
    <property type="entry name" value="UPF0597 PROTEIN YHAM"/>
    <property type="match status" value="1"/>
</dbReference>
<evidence type="ECO:0000256" key="1">
    <source>
        <dbReference type="ARBA" id="ARBA00001966"/>
    </source>
</evidence>
<dbReference type="Pfam" id="PF03313">
    <property type="entry name" value="SDH_alpha"/>
    <property type="match status" value="1"/>
</dbReference>
<evidence type="ECO:0000313" key="14">
    <source>
        <dbReference type="Proteomes" id="UP000009227"/>
    </source>
</evidence>
<evidence type="ECO:0000256" key="2">
    <source>
        <dbReference type="ARBA" id="ARBA00010713"/>
    </source>
</evidence>
<dbReference type="InterPro" id="IPR021144">
    <property type="entry name" value="UPF0597"/>
</dbReference>
<proteinExistence type="inferred from homology"/>
<keyword evidence="6" id="KW-0479">Metal-binding</keyword>
<dbReference type="Proteomes" id="UP000009227">
    <property type="component" value="Chromosome"/>
</dbReference>
<comment type="cofactor">
    <cofactor evidence="1">
        <name>[4Fe-4S] cluster</name>
        <dbReference type="ChEBI" id="CHEBI:49883"/>
    </cofactor>
</comment>
<dbReference type="STRING" id="880724.Metig_0767"/>
<dbReference type="GO" id="GO:0019450">
    <property type="term" value="P:L-cysteine catabolic process to pyruvate"/>
    <property type="evidence" value="ECO:0007669"/>
    <property type="project" value="TreeGrafter"/>
</dbReference>
<comment type="catalytic activity">
    <reaction evidence="11">
        <text>L-cysteine + H2O = hydrogen sulfide + pyruvate + NH4(+) + H(+)</text>
        <dbReference type="Rhea" id="RHEA:24931"/>
        <dbReference type="ChEBI" id="CHEBI:15361"/>
        <dbReference type="ChEBI" id="CHEBI:15377"/>
        <dbReference type="ChEBI" id="CHEBI:15378"/>
        <dbReference type="ChEBI" id="CHEBI:28938"/>
        <dbReference type="ChEBI" id="CHEBI:29919"/>
        <dbReference type="ChEBI" id="CHEBI:35235"/>
        <dbReference type="EC" id="4.4.1.28"/>
    </reaction>
</comment>
<evidence type="ECO:0000256" key="3">
    <source>
        <dbReference type="ARBA" id="ARBA00011233"/>
    </source>
</evidence>
<organism evidence="14">
    <name type="scientific">Methanotorris igneus (strain DSM 5666 / JCM 11834 / Kol 5)</name>
    <dbReference type="NCBI Taxonomy" id="880724"/>
    <lineage>
        <taxon>Archaea</taxon>
        <taxon>Methanobacteriati</taxon>
        <taxon>Methanobacteriota</taxon>
        <taxon>Methanomada group</taxon>
        <taxon>Methanococci</taxon>
        <taxon>Methanococcales</taxon>
        <taxon>Methanocaldococcaceae</taxon>
        <taxon>Methanotorris</taxon>
    </lineage>
</organism>
<sequence>MDKKELMTKILKKEIVKALGCTEVGLIGYTIALCKPENPYEIEKINLTLDKGTFKNAFSVGVPNTNGFGILPAVVGGLLGDAEKRLLIFDGIEYSKELEGYIKDRLKIDVVDGDIYCKVVIKTKNGETKSTVIKGSHLNTKEEDEELKNAFKSLGLSDFLEYIEDIPKEVEDIILETIETNKELAKSEYLKLGNDELSYIVEKTTSACYERMKGTNKPAMAIAGSGNMGIMATMPIIAYHEINKGKDIERLIKSLTLSALVTIYATYHSSYISSMCGCVNRGGLGALCGLCYYIHGNDTNKITEAVKSFTANLVGIICDGGKIGCALKLASGCFAVYSSLFAEVPPNNGIVGKTFEECVKNISRIGHAMKPVDDEIINILKNKK</sequence>
<dbReference type="PANTHER" id="PTHR30501:SF2">
    <property type="entry name" value="UPF0597 PROTEIN YHAM"/>
    <property type="match status" value="1"/>
</dbReference>
<dbReference type="OrthoDB" id="60297at2157"/>
<accession>F6BCV2</accession>
<gene>
    <name evidence="13" type="ordered locus">Metig_0767</name>
</gene>
<dbReference type="RefSeq" id="WP_013798916.1">
    <property type="nucleotide sequence ID" value="NC_015562.1"/>
</dbReference>
<keyword evidence="6" id="KW-0004">4Fe-4S</keyword>
<evidence type="ECO:0000256" key="4">
    <source>
        <dbReference type="ARBA" id="ARBA00012235"/>
    </source>
</evidence>
<dbReference type="KEGG" id="mig:Metig_0767"/>
<keyword evidence="7" id="KW-0408">Iron</keyword>
<evidence type="ECO:0000256" key="11">
    <source>
        <dbReference type="ARBA" id="ARBA00049051"/>
    </source>
</evidence>
<dbReference type="PIRSF" id="PIRSF006054">
    <property type="entry name" value="UCP006054"/>
    <property type="match status" value="1"/>
</dbReference>
<evidence type="ECO:0000256" key="7">
    <source>
        <dbReference type="ARBA" id="ARBA00023004"/>
    </source>
</evidence>
<evidence type="ECO:0000256" key="10">
    <source>
        <dbReference type="ARBA" id="ARBA00032124"/>
    </source>
</evidence>
<dbReference type="EMBL" id="CP002737">
    <property type="protein sequence ID" value="AEF96313.1"/>
    <property type="molecule type" value="Genomic_DNA"/>
</dbReference>
<dbReference type="GeneID" id="10643607"/>
<name>F6BCV2_METIK</name>
<keyword evidence="9" id="KW-0456">Lyase</keyword>
<evidence type="ECO:0000256" key="9">
    <source>
        <dbReference type="ARBA" id="ARBA00023239"/>
    </source>
</evidence>
<keyword evidence="14" id="KW-1185">Reference proteome</keyword>
<dbReference type="GO" id="GO:0051539">
    <property type="term" value="F:4 iron, 4 sulfur cluster binding"/>
    <property type="evidence" value="ECO:0007669"/>
    <property type="project" value="UniProtKB-KW"/>
</dbReference>
<comment type="similarity">
    <text evidence="2">Belongs to the L-cysteine desulfidase family.</text>
</comment>
<keyword evidence="8" id="KW-0411">Iron-sulfur</keyword>
<dbReference type="AlphaFoldDB" id="F6BCV2"/>
<evidence type="ECO:0000256" key="8">
    <source>
        <dbReference type="ARBA" id="ARBA00023014"/>
    </source>
</evidence>
<evidence type="ECO:0000259" key="12">
    <source>
        <dbReference type="Pfam" id="PF03313"/>
    </source>
</evidence>
<dbReference type="HOGENOM" id="CLU_051840_0_0_2"/>
<evidence type="ECO:0000256" key="6">
    <source>
        <dbReference type="ARBA" id="ARBA00022485"/>
    </source>
</evidence>
<dbReference type="InterPro" id="IPR005130">
    <property type="entry name" value="Ser_deHydtase-like_asu"/>
</dbReference>
<reference evidence="13 14" key="1">
    <citation type="submission" date="2011-05" db="EMBL/GenBank/DDBJ databases">
        <title>Complete sequence of Methanotorris igneus Kol 5.</title>
        <authorList>
            <consortium name="US DOE Joint Genome Institute"/>
            <person name="Lucas S."/>
            <person name="Han J."/>
            <person name="Lapidus A."/>
            <person name="Cheng J.-F."/>
            <person name="Goodwin L."/>
            <person name="Pitluck S."/>
            <person name="Peters L."/>
            <person name="Mikhailova N."/>
            <person name="Chertkov O."/>
            <person name="Han C."/>
            <person name="Tapia R."/>
            <person name="Land M."/>
            <person name="Hauser L."/>
            <person name="Kyrpides N."/>
            <person name="Ivanova N."/>
            <person name="Pagani I."/>
            <person name="Sieprawska-Lupa M."/>
            <person name="Whitman W."/>
            <person name="Woyke T."/>
        </authorList>
    </citation>
    <scope>NUCLEOTIDE SEQUENCE [LARGE SCALE GENOMIC DNA]</scope>
    <source>
        <strain evidence="14">DSM 5666 / JCM 11834 / Kol 5</strain>
    </source>
</reference>